<name>A0ABT1JHH6_ACTCY</name>
<evidence type="ECO:0000313" key="10">
    <source>
        <dbReference type="EMBL" id="MCP2331958.1"/>
    </source>
</evidence>
<comment type="function">
    <text evidence="9">Converts cobyric acid to cobinamide by the addition of aminopropanol on the F carboxylic group.</text>
</comment>
<evidence type="ECO:0000256" key="7">
    <source>
        <dbReference type="ARBA" id="ARBA00022989"/>
    </source>
</evidence>
<feature type="transmembrane region" description="Helical" evidence="9">
    <location>
        <begin position="54"/>
        <end position="72"/>
    </location>
</feature>
<dbReference type="PANTHER" id="PTHR34308">
    <property type="entry name" value="COBALAMIN BIOSYNTHESIS PROTEIN CBIB"/>
    <property type="match status" value="1"/>
</dbReference>
<comment type="caution">
    <text evidence="10">The sequence shown here is derived from an EMBL/GenBank/DDBJ whole genome shotgun (WGS) entry which is preliminary data.</text>
</comment>
<comment type="caution">
    <text evidence="9">Lacks conserved residue(s) required for the propagation of feature annotation.</text>
</comment>
<comment type="similarity">
    <text evidence="3 9">Belongs to the CobD/CbiB family.</text>
</comment>
<comment type="subcellular location">
    <subcellularLocation>
        <location evidence="1 9">Cell membrane</location>
        <topology evidence="1 9">Multi-pass membrane protein</topology>
    </subcellularLocation>
</comment>
<evidence type="ECO:0000256" key="6">
    <source>
        <dbReference type="ARBA" id="ARBA00022692"/>
    </source>
</evidence>
<dbReference type="Pfam" id="PF03186">
    <property type="entry name" value="CobD_Cbib"/>
    <property type="match status" value="1"/>
</dbReference>
<sequence>MGAGLSAARAIGLLLGVAADAAFADARKHGVNSALRRLAAGAERRLHADDRGRGLAYVGLLAGGAVTLGIAVERVGRSRPLVQATATAAATWAVLGATAVTDEGTSIARHLDAGRLPEARARLAALWGRPPGQLDGPALARAAVETVARQASESSVAPLWWGALAGVPGLLGHRVVTLLDERVGHRTARFRNFGWAAARSDDFANFVPSRLTAALTAVCAPVVGGSGPGAWRTWRRDAVAHPSPNAGQAEAAFAGALEVRLGGGAAYHEGAEERPMLGDGRTPDAGDVTRGVELSRVVGIVAAAGSAAAAVALGQLRRRRGLVLPQG</sequence>
<accession>A0ABT1JHH6</accession>
<proteinExistence type="inferred from homology"/>
<dbReference type="PANTHER" id="PTHR34308:SF1">
    <property type="entry name" value="COBALAMIN BIOSYNTHESIS PROTEIN CBIB"/>
    <property type="match status" value="1"/>
</dbReference>
<keyword evidence="6 9" id="KW-0812">Transmembrane</keyword>
<keyword evidence="7 9" id="KW-1133">Transmembrane helix</keyword>
<dbReference type="Proteomes" id="UP000791080">
    <property type="component" value="Unassembled WGS sequence"/>
</dbReference>
<dbReference type="InterPro" id="IPR004485">
    <property type="entry name" value="Cobalamin_biosynth_CobD/CbiB"/>
</dbReference>
<dbReference type="HAMAP" id="MF_00024">
    <property type="entry name" value="CobD_CbiB"/>
    <property type="match status" value="1"/>
</dbReference>
<protein>
    <recommendedName>
        <fullName evidence="9">Cobalamin biosynthesis protein CobD</fullName>
    </recommendedName>
</protein>
<evidence type="ECO:0000256" key="1">
    <source>
        <dbReference type="ARBA" id="ARBA00004651"/>
    </source>
</evidence>
<evidence type="ECO:0000256" key="9">
    <source>
        <dbReference type="HAMAP-Rule" id="MF_00024"/>
    </source>
</evidence>
<keyword evidence="11" id="KW-1185">Reference proteome</keyword>
<reference evidence="10 11" key="1">
    <citation type="submission" date="2022-06" db="EMBL/GenBank/DDBJ databases">
        <title>Genomic Encyclopedia of Type Strains, Phase I: the one thousand microbial genomes (KMG-I) project.</title>
        <authorList>
            <person name="Kyrpides N."/>
        </authorList>
    </citation>
    <scope>NUCLEOTIDE SEQUENCE [LARGE SCALE GENOMIC DNA]</scope>
    <source>
        <strain evidence="10 11">DSM 43889</strain>
    </source>
</reference>
<gene>
    <name evidence="9" type="primary">cobD</name>
    <name evidence="10" type="ORF">G443_002228</name>
</gene>
<keyword evidence="8 9" id="KW-0472">Membrane</keyword>
<evidence type="ECO:0000256" key="4">
    <source>
        <dbReference type="ARBA" id="ARBA00022475"/>
    </source>
</evidence>
<organism evidence="10 11">
    <name type="scientific">Actinoalloteichus caeruleus DSM 43889</name>
    <dbReference type="NCBI Taxonomy" id="1120930"/>
    <lineage>
        <taxon>Bacteria</taxon>
        <taxon>Bacillati</taxon>
        <taxon>Actinomycetota</taxon>
        <taxon>Actinomycetes</taxon>
        <taxon>Pseudonocardiales</taxon>
        <taxon>Pseudonocardiaceae</taxon>
        <taxon>Actinoalloteichus</taxon>
        <taxon>Actinoalloteichus cyanogriseus</taxon>
    </lineage>
</organism>
<evidence type="ECO:0000256" key="2">
    <source>
        <dbReference type="ARBA" id="ARBA00004953"/>
    </source>
</evidence>
<evidence type="ECO:0000256" key="5">
    <source>
        <dbReference type="ARBA" id="ARBA00022573"/>
    </source>
</evidence>
<keyword evidence="4 9" id="KW-1003">Cell membrane</keyword>
<keyword evidence="5 9" id="KW-0169">Cobalamin biosynthesis</keyword>
<evidence type="ECO:0000256" key="8">
    <source>
        <dbReference type="ARBA" id="ARBA00023136"/>
    </source>
</evidence>
<dbReference type="EMBL" id="AUBJ02000001">
    <property type="protein sequence ID" value="MCP2331958.1"/>
    <property type="molecule type" value="Genomic_DNA"/>
</dbReference>
<evidence type="ECO:0000313" key="11">
    <source>
        <dbReference type="Proteomes" id="UP000791080"/>
    </source>
</evidence>
<evidence type="ECO:0000256" key="3">
    <source>
        <dbReference type="ARBA" id="ARBA00006263"/>
    </source>
</evidence>
<comment type="pathway">
    <text evidence="2 9">Cofactor biosynthesis; adenosylcobalamin biosynthesis.</text>
</comment>